<dbReference type="Proteomes" id="UP000274511">
    <property type="component" value="Unassembled WGS sequence"/>
</dbReference>
<accession>A0A3N0UUQ8</accession>
<dbReference type="RefSeq" id="WP_099017444.1">
    <property type="nucleotide sequence ID" value="NZ_CP065534.1"/>
</dbReference>
<dbReference type="OrthoDB" id="7016914at2"/>
<name>A0A3N0UUQ8_9GAMM</name>
<reference evidence="1 2" key="1">
    <citation type="submission" date="2018-10" db="EMBL/GenBank/DDBJ databases">
        <title>New species genome.</title>
        <authorList>
            <person name="Li Y."/>
        </authorList>
    </citation>
    <scope>NUCLEOTIDE SEQUENCE [LARGE SCALE GENOMIC DNA]</scope>
    <source>
        <strain evidence="1 2">L6_4B</strain>
    </source>
</reference>
<comment type="caution">
    <text evidence="1">The sequence shown here is derived from an EMBL/GenBank/DDBJ whole genome shotgun (WGS) entry which is preliminary data.</text>
</comment>
<gene>
    <name evidence="1" type="ORF">EC392_02175</name>
</gene>
<evidence type="ECO:0000313" key="1">
    <source>
        <dbReference type="EMBL" id="ROH83848.1"/>
    </source>
</evidence>
<sequence length="192" mass="21725">MNNSTNTNPNAFYTIIIEGHKFTSDAEGRWDLTNIWKTLGLPKSKQPNRWRTASAKRLSDRQKMEVVKIGLESTTYADKQATLKYAAWVSEDFEDMVYAAFEAVLAMPEVAAVVANKMVEHGHLTEAEALEAHSEENADRDFAYRQLKALQPKTTNKQLYMSVLRGYLSLSQADAQGFKGVWRKRCMLSLGL</sequence>
<dbReference type="GeneID" id="61123181"/>
<evidence type="ECO:0008006" key="3">
    <source>
        <dbReference type="Google" id="ProtNLM"/>
    </source>
</evidence>
<dbReference type="EMBL" id="RJUJ01000002">
    <property type="protein sequence ID" value="ROH83848.1"/>
    <property type="molecule type" value="Genomic_DNA"/>
</dbReference>
<evidence type="ECO:0000313" key="2">
    <source>
        <dbReference type="Proteomes" id="UP000274511"/>
    </source>
</evidence>
<dbReference type="AlphaFoldDB" id="A0A3N0UUQ8"/>
<proteinExistence type="predicted"/>
<protein>
    <recommendedName>
        <fullName evidence="3">KilA-N domain-containing protein</fullName>
    </recommendedName>
</protein>
<organism evidence="1 2">
    <name type="scientific">Lonsdalea populi</name>
    <dbReference type="NCBI Taxonomy" id="1172565"/>
    <lineage>
        <taxon>Bacteria</taxon>
        <taxon>Pseudomonadati</taxon>
        <taxon>Pseudomonadota</taxon>
        <taxon>Gammaproteobacteria</taxon>
        <taxon>Enterobacterales</taxon>
        <taxon>Pectobacteriaceae</taxon>
        <taxon>Lonsdalea</taxon>
    </lineage>
</organism>